<reference evidence="1 2" key="1">
    <citation type="submission" date="2021-01" db="EMBL/GenBank/DDBJ databases">
        <title>Genome Characterization of a novel Stenotrophomonas isolate with high keratinase activity.</title>
        <authorList>
            <person name="Cao Z.-J."/>
        </authorList>
    </citation>
    <scope>NUCLEOTIDE SEQUENCE [LARGE SCALE GENOMIC DNA]</scope>
    <source>
        <strain evidence="1 2">DHHJ</strain>
    </source>
</reference>
<evidence type="ECO:0000313" key="2">
    <source>
        <dbReference type="Proteomes" id="UP000596095"/>
    </source>
</evidence>
<organism evidence="1 2">
    <name type="scientific">Stenotrophomonas maltophilia</name>
    <name type="common">Pseudomonas maltophilia</name>
    <name type="synonym">Xanthomonas maltophilia</name>
    <dbReference type="NCBI Taxonomy" id="40324"/>
    <lineage>
        <taxon>Bacteria</taxon>
        <taxon>Pseudomonadati</taxon>
        <taxon>Pseudomonadota</taxon>
        <taxon>Gammaproteobacteria</taxon>
        <taxon>Lysobacterales</taxon>
        <taxon>Lysobacteraceae</taxon>
        <taxon>Stenotrophomonas</taxon>
        <taxon>Stenotrophomonas maltophilia group</taxon>
    </lineage>
</organism>
<dbReference type="Proteomes" id="UP000596095">
    <property type="component" value="Chromosome"/>
</dbReference>
<name>A0AAJ3ZXQ0_STEMA</name>
<proteinExistence type="predicted"/>
<accession>A0AAJ3ZXQ0</accession>
<dbReference type="EMBL" id="CP067993">
    <property type="protein sequence ID" value="QQQ40926.1"/>
    <property type="molecule type" value="Genomic_DNA"/>
</dbReference>
<gene>
    <name evidence="1" type="ORF">JJL50_13275</name>
</gene>
<evidence type="ECO:0000313" key="1">
    <source>
        <dbReference type="EMBL" id="QQQ40926.1"/>
    </source>
</evidence>
<dbReference type="RefSeq" id="WP_189719894.1">
    <property type="nucleotide sequence ID" value="NZ_CP031058.1"/>
</dbReference>
<dbReference type="AlphaFoldDB" id="A0AAJ3ZXQ0"/>
<sequence>MEEDYLRDLRALMLSARAREIRDNTQIATNPNDLEVIMFAGEERQVLTFEAALRYAITELRDAQALIEQYSGY</sequence>
<protein>
    <submittedName>
        <fullName evidence="1">Uncharacterized protein</fullName>
    </submittedName>
</protein>